<dbReference type="FunFam" id="2.30.30.40:FF:000046">
    <property type="entry name" value="Drebrin-like protein isoform B"/>
    <property type="match status" value="1"/>
</dbReference>
<evidence type="ECO:0000256" key="13">
    <source>
        <dbReference type="ARBA" id="ARBA00011039"/>
    </source>
</evidence>
<dbReference type="GO" id="GO:0030027">
    <property type="term" value="C:lamellipodium"/>
    <property type="evidence" value="ECO:0007669"/>
    <property type="project" value="UniProtKB-SubCell"/>
</dbReference>
<evidence type="ECO:0000256" key="27">
    <source>
        <dbReference type="ARBA" id="ARBA00023329"/>
    </source>
</evidence>
<dbReference type="PROSITE" id="PS50002">
    <property type="entry name" value="SH3"/>
    <property type="match status" value="1"/>
</dbReference>
<feature type="non-terminal residue" evidence="32">
    <location>
        <position position="1"/>
    </location>
</feature>
<dbReference type="GO" id="GO:0030425">
    <property type="term" value="C:dendrite"/>
    <property type="evidence" value="ECO:0007669"/>
    <property type="project" value="UniProtKB-SubCell"/>
</dbReference>
<comment type="subcellular location">
    <subcellularLocation>
        <location evidence="7">Cell membrane</location>
        <topology evidence="7">Peripheral membrane protein</topology>
        <orientation evidence="7">Cytoplasmic side</orientation>
    </subcellularLocation>
    <subcellularLocation>
        <location evidence="5">Cell projection</location>
        <location evidence="5">Dendrite</location>
    </subcellularLocation>
    <subcellularLocation>
        <location evidence="10">Cell projection</location>
        <location evidence="10">Lamellipodium</location>
    </subcellularLocation>
    <subcellularLocation>
        <location evidence="2">Cell projection</location>
        <location evidence="2">Podosome</location>
    </subcellularLocation>
    <subcellularLocation>
        <location evidence="8">Cell projection</location>
        <location evidence="8">Ruffle</location>
    </subcellularLocation>
    <subcellularLocation>
        <location evidence="12">Cytoplasm</location>
        <location evidence="12">Cell cortex</location>
    </subcellularLocation>
    <subcellularLocation>
        <location evidence="3">Cytoplasm</location>
        <location evidence="3">Cytoskeleton</location>
    </subcellularLocation>
    <subcellularLocation>
        <location evidence="11">Cytoplasm</location>
        <location evidence="11">Cytosol</location>
    </subcellularLocation>
    <subcellularLocation>
        <location evidence="1">Cytoplasmic vesicle</location>
        <location evidence="1">Clathrin-coated vesicle membrane</location>
        <topology evidence="1">Peripheral membrane protein</topology>
        <orientation evidence="1">Cytoplasmic side</orientation>
    </subcellularLocation>
    <subcellularLocation>
        <location evidence="6">Early endosome</location>
    </subcellularLocation>
    <subcellularLocation>
        <location evidence="4">Golgi apparatus membrane</location>
        <topology evidence="4">Peripheral membrane protein</topology>
        <orientation evidence="4">Cytoplasmic side</orientation>
    </subcellularLocation>
    <subcellularLocation>
        <location evidence="9">Perikaryon</location>
    </subcellularLocation>
    <subcellularLocation>
        <location evidence="28">Postsynaptic density</location>
    </subcellularLocation>
</comment>
<dbReference type="Pfam" id="PF14604">
    <property type="entry name" value="SH3_9"/>
    <property type="match status" value="1"/>
</dbReference>
<protein>
    <submittedName>
        <fullName evidence="32">Drebrin-like</fullName>
    </submittedName>
</protein>
<dbReference type="GO" id="GO:0061003">
    <property type="term" value="P:positive regulation of dendritic spine morphogenesis"/>
    <property type="evidence" value="ECO:0007669"/>
    <property type="project" value="TreeGrafter"/>
</dbReference>
<evidence type="ECO:0000256" key="4">
    <source>
        <dbReference type="ARBA" id="ARBA00004255"/>
    </source>
</evidence>
<evidence type="ECO:0000256" key="2">
    <source>
        <dbReference type="ARBA" id="ARBA00004188"/>
    </source>
</evidence>
<organism evidence="32 33">
    <name type="scientific">Corvus brachyrhynchos</name>
    <name type="common">American crow</name>
    <dbReference type="NCBI Taxonomy" id="85066"/>
    <lineage>
        <taxon>Eukaryota</taxon>
        <taxon>Metazoa</taxon>
        <taxon>Chordata</taxon>
        <taxon>Craniata</taxon>
        <taxon>Vertebrata</taxon>
        <taxon>Euteleostomi</taxon>
        <taxon>Archelosauria</taxon>
        <taxon>Archosauria</taxon>
        <taxon>Dinosauria</taxon>
        <taxon>Saurischia</taxon>
        <taxon>Theropoda</taxon>
        <taxon>Coelurosauria</taxon>
        <taxon>Aves</taxon>
        <taxon>Neognathae</taxon>
        <taxon>Neoaves</taxon>
        <taxon>Telluraves</taxon>
        <taxon>Australaves</taxon>
        <taxon>Passeriformes</taxon>
        <taxon>Corvoidea</taxon>
        <taxon>Corvidae</taxon>
        <taxon>Corvus</taxon>
    </lineage>
</organism>
<evidence type="ECO:0000256" key="26">
    <source>
        <dbReference type="ARBA" id="ARBA00023273"/>
    </source>
</evidence>
<dbReference type="STRING" id="85066.A0A091E5X7"/>
<dbReference type="CDD" id="cd11960">
    <property type="entry name" value="SH3_Abp1_eu"/>
    <property type="match status" value="1"/>
</dbReference>
<dbReference type="GO" id="GO:0000139">
    <property type="term" value="C:Golgi membrane"/>
    <property type="evidence" value="ECO:0007669"/>
    <property type="project" value="UniProtKB-SubCell"/>
</dbReference>
<dbReference type="GO" id="GO:0048812">
    <property type="term" value="P:neuron projection morphogenesis"/>
    <property type="evidence" value="ECO:0007669"/>
    <property type="project" value="TreeGrafter"/>
</dbReference>
<dbReference type="GO" id="GO:0005829">
    <property type="term" value="C:cytosol"/>
    <property type="evidence" value="ECO:0007669"/>
    <property type="project" value="UniProtKB-SubCell"/>
</dbReference>
<evidence type="ECO:0000256" key="3">
    <source>
        <dbReference type="ARBA" id="ARBA00004245"/>
    </source>
</evidence>
<evidence type="ECO:0000256" key="9">
    <source>
        <dbReference type="ARBA" id="ARBA00004484"/>
    </source>
</evidence>
<keyword evidence="20" id="KW-0770">Synapse</keyword>
<evidence type="ECO:0000256" key="29">
    <source>
        <dbReference type="PROSITE-ProRule" id="PRU00192"/>
    </source>
</evidence>
<evidence type="ECO:0000256" key="15">
    <source>
        <dbReference type="ARBA" id="ARBA00022448"/>
    </source>
</evidence>
<evidence type="ECO:0000256" key="8">
    <source>
        <dbReference type="ARBA" id="ARBA00004466"/>
    </source>
</evidence>
<evidence type="ECO:0000256" key="28">
    <source>
        <dbReference type="ARBA" id="ARBA00034105"/>
    </source>
</evidence>
<dbReference type="PANTHER" id="PTHR10829:SF12">
    <property type="entry name" value="DREBRIN-LIKE PROTEIN"/>
    <property type="match status" value="1"/>
</dbReference>
<dbReference type="GO" id="GO:0030833">
    <property type="term" value="P:regulation of actin filament polymerization"/>
    <property type="evidence" value="ECO:0007669"/>
    <property type="project" value="TreeGrafter"/>
</dbReference>
<evidence type="ECO:0000256" key="10">
    <source>
        <dbReference type="ARBA" id="ARBA00004510"/>
    </source>
</evidence>
<evidence type="ECO:0000256" key="7">
    <source>
        <dbReference type="ARBA" id="ARBA00004413"/>
    </source>
</evidence>
<evidence type="ECO:0000256" key="22">
    <source>
        <dbReference type="ARBA" id="ARBA00023054"/>
    </source>
</evidence>
<keyword evidence="15" id="KW-0813">Transport</keyword>
<dbReference type="InterPro" id="IPR029006">
    <property type="entry name" value="ADF-H/Gelsolin-like_dom_sf"/>
</dbReference>
<evidence type="ECO:0000256" key="23">
    <source>
        <dbReference type="ARBA" id="ARBA00023136"/>
    </source>
</evidence>
<evidence type="ECO:0000256" key="18">
    <source>
        <dbReference type="ARBA" id="ARBA00022753"/>
    </source>
</evidence>
<evidence type="ECO:0000313" key="33">
    <source>
        <dbReference type="Proteomes" id="UP000052976"/>
    </source>
</evidence>
<name>A0A091E5X7_CORBR</name>
<dbReference type="SMART" id="SM00102">
    <property type="entry name" value="ADF"/>
    <property type="match status" value="1"/>
</dbReference>
<dbReference type="InterPro" id="IPR035717">
    <property type="entry name" value="Drebrin-like_SH3"/>
</dbReference>
<evidence type="ECO:0000256" key="25">
    <source>
        <dbReference type="ARBA" id="ARBA00023212"/>
    </source>
</evidence>
<dbReference type="GO" id="GO:0051015">
    <property type="term" value="F:actin filament binding"/>
    <property type="evidence" value="ECO:0007669"/>
    <property type="project" value="TreeGrafter"/>
</dbReference>
<evidence type="ECO:0000259" key="30">
    <source>
        <dbReference type="PROSITE" id="PS50002"/>
    </source>
</evidence>
<dbReference type="GO" id="GO:0001726">
    <property type="term" value="C:ruffle"/>
    <property type="evidence" value="ECO:0007669"/>
    <property type="project" value="UniProtKB-SubCell"/>
</dbReference>
<dbReference type="InterPro" id="IPR036028">
    <property type="entry name" value="SH3-like_dom_sf"/>
</dbReference>
<evidence type="ECO:0000256" key="5">
    <source>
        <dbReference type="ARBA" id="ARBA00004279"/>
    </source>
</evidence>
<dbReference type="SMART" id="SM00326">
    <property type="entry name" value="SH3"/>
    <property type="match status" value="1"/>
</dbReference>
<evidence type="ECO:0000256" key="24">
    <source>
        <dbReference type="ARBA" id="ARBA00023203"/>
    </source>
</evidence>
<keyword evidence="26" id="KW-0966">Cell projection</keyword>
<evidence type="ECO:0000313" key="32">
    <source>
        <dbReference type="EMBL" id="KFO53523.1"/>
    </source>
</evidence>
<dbReference type="GO" id="GO:0030665">
    <property type="term" value="C:clathrin-coated vesicle membrane"/>
    <property type="evidence" value="ECO:0007669"/>
    <property type="project" value="UniProtKB-SubCell"/>
</dbReference>
<proteinExistence type="inferred from homology"/>
<dbReference type="SUPFAM" id="SSF50044">
    <property type="entry name" value="SH3-domain"/>
    <property type="match status" value="1"/>
</dbReference>
<comment type="similarity">
    <text evidence="13">Belongs to the ABP1 family.</text>
</comment>
<keyword evidence="25" id="KW-0206">Cytoskeleton</keyword>
<keyword evidence="27" id="KW-0968">Cytoplasmic vesicle</keyword>
<dbReference type="EMBL" id="KK717968">
    <property type="protein sequence ID" value="KFO53523.1"/>
    <property type="molecule type" value="Genomic_DNA"/>
</dbReference>
<accession>A0A091E5X7</accession>
<evidence type="ECO:0000256" key="1">
    <source>
        <dbReference type="ARBA" id="ARBA00004145"/>
    </source>
</evidence>
<dbReference type="GO" id="GO:0045773">
    <property type="term" value="P:positive regulation of axon extension"/>
    <property type="evidence" value="ECO:0007669"/>
    <property type="project" value="TreeGrafter"/>
</dbReference>
<keyword evidence="16" id="KW-1003">Cell membrane</keyword>
<keyword evidence="23" id="KW-0472">Membrane</keyword>
<dbReference type="GO" id="GO:0005769">
    <property type="term" value="C:early endosome"/>
    <property type="evidence" value="ECO:0007669"/>
    <property type="project" value="UniProtKB-SubCell"/>
</dbReference>
<keyword evidence="22" id="KW-0175">Coiled coil</keyword>
<dbReference type="CDD" id="cd11281">
    <property type="entry name" value="ADF_drebrin_like"/>
    <property type="match status" value="1"/>
</dbReference>
<dbReference type="PANTHER" id="PTHR10829">
    <property type="entry name" value="CORTACTIN AND DREBRIN"/>
    <property type="match status" value="1"/>
</dbReference>
<dbReference type="Pfam" id="PF00241">
    <property type="entry name" value="Cofilin_ADF"/>
    <property type="match status" value="1"/>
</dbReference>
<evidence type="ECO:0000256" key="20">
    <source>
        <dbReference type="ARBA" id="ARBA00023018"/>
    </source>
</evidence>
<keyword evidence="14 29" id="KW-0728">SH3 domain</keyword>
<dbReference type="GO" id="GO:0005884">
    <property type="term" value="C:actin filament"/>
    <property type="evidence" value="ECO:0007669"/>
    <property type="project" value="TreeGrafter"/>
</dbReference>
<evidence type="ECO:0000256" key="16">
    <source>
        <dbReference type="ARBA" id="ARBA00022475"/>
    </source>
</evidence>
<dbReference type="GO" id="GO:0014069">
    <property type="term" value="C:postsynaptic density"/>
    <property type="evidence" value="ECO:0007669"/>
    <property type="project" value="UniProtKB-SubCell"/>
</dbReference>
<evidence type="ECO:0000256" key="21">
    <source>
        <dbReference type="ARBA" id="ARBA00023034"/>
    </source>
</evidence>
<feature type="domain" description="ADF-H" evidence="31">
    <location>
        <begin position="1"/>
        <end position="87"/>
    </location>
</feature>
<gene>
    <name evidence="32" type="ORF">N302_03001</name>
</gene>
<reference evidence="32 33" key="1">
    <citation type="submission" date="2014-04" db="EMBL/GenBank/DDBJ databases">
        <title>Genome evolution of avian class.</title>
        <authorList>
            <person name="Zhang G."/>
            <person name="Li C."/>
        </authorList>
    </citation>
    <scope>NUCLEOTIDE SEQUENCE [LARGE SCALE GENOMIC DNA]</scope>
    <source>
        <strain evidence="32">BGI_N302</strain>
    </source>
</reference>
<evidence type="ECO:0000256" key="6">
    <source>
        <dbReference type="ARBA" id="ARBA00004412"/>
    </source>
</evidence>
<dbReference type="InterPro" id="IPR002108">
    <property type="entry name" value="ADF-H"/>
</dbReference>
<keyword evidence="24" id="KW-0009">Actin-binding</keyword>
<keyword evidence="17" id="KW-0963">Cytoplasm</keyword>
<dbReference type="GO" id="GO:0030864">
    <property type="term" value="C:cortical actin cytoskeleton"/>
    <property type="evidence" value="ECO:0007669"/>
    <property type="project" value="TreeGrafter"/>
</dbReference>
<dbReference type="AlphaFoldDB" id="A0A091E5X7"/>
<feature type="non-terminal residue" evidence="32">
    <location>
        <position position="327"/>
    </location>
</feature>
<keyword evidence="33" id="KW-1185">Reference proteome</keyword>
<dbReference type="InterPro" id="IPR001452">
    <property type="entry name" value="SH3_domain"/>
</dbReference>
<dbReference type="Proteomes" id="UP000052976">
    <property type="component" value="Unassembled WGS sequence"/>
</dbReference>
<evidence type="ECO:0000256" key="12">
    <source>
        <dbReference type="ARBA" id="ARBA00004544"/>
    </source>
</evidence>
<evidence type="ECO:0000256" key="19">
    <source>
        <dbReference type="ARBA" id="ARBA00022949"/>
    </source>
</evidence>
<feature type="domain" description="SH3" evidence="30">
    <location>
        <begin position="255"/>
        <end position="327"/>
    </location>
</feature>
<evidence type="ECO:0000256" key="14">
    <source>
        <dbReference type="ARBA" id="ARBA00022443"/>
    </source>
</evidence>
<dbReference type="GO" id="GO:0030427">
    <property type="term" value="C:site of polarized growth"/>
    <property type="evidence" value="ECO:0007669"/>
    <property type="project" value="TreeGrafter"/>
</dbReference>
<dbReference type="GO" id="GO:0098974">
    <property type="term" value="P:postsynaptic actin cytoskeleton organization"/>
    <property type="evidence" value="ECO:0007669"/>
    <property type="project" value="TreeGrafter"/>
</dbReference>
<sequence>DGGLEEMVEELNSGKVMYGFCRVKDPNSGLPKYVLVNWTGEGVNDVRKGACANHVSTVANFLKGAHVTINARAEEDVEPELIMEKVAKASGANYSFHKESSKFQDSGPQAPVGSVYQKTNAMSEIKRVNKDNFWAKAEVSERIPQSTKCLDLAGDYSPYAYSLSGNWGILPGIGDPELREAQSCYLGVLREEGLSLEGEGAPLSHLNLAQGERAGMHPSSQWMAGMHPGSPGRQLGCIPAPSKPHLGVEETSPWLTPKELGCLFGIVPDWSDPLPSLCPIPADDTEISFDPENIITNIEMIDEGWWRGYGPDGHFGMFPANYVELIE</sequence>
<dbReference type="Gene3D" id="3.40.20.10">
    <property type="entry name" value="Severin"/>
    <property type="match status" value="1"/>
</dbReference>
<keyword evidence="18" id="KW-0967">Endosome</keyword>
<dbReference type="GO" id="GO:0002102">
    <property type="term" value="C:podosome"/>
    <property type="evidence" value="ECO:0007669"/>
    <property type="project" value="UniProtKB-SubCell"/>
</dbReference>
<evidence type="ECO:0000259" key="31">
    <source>
        <dbReference type="PROSITE" id="PS51263"/>
    </source>
</evidence>
<evidence type="ECO:0000256" key="11">
    <source>
        <dbReference type="ARBA" id="ARBA00004514"/>
    </source>
</evidence>
<dbReference type="SUPFAM" id="SSF55753">
    <property type="entry name" value="Actin depolymerizing proteins"/>
    <property type="match status" value="1"/>
</dbReference>
<dbReference type="GO" id="GO:0043204">
    <property type="term" value="C:perikaryon"/>
    <property type="evidence" value="ECO:0007669"/>
    <property type="project" value="UniProtKB-SubCell"/>
</dbReference>
<dbReference type="PROSITE" id="PS51263">
    <property type="entry name" value="ADF_H"/>
    <property type="match status" value="1"/>
</dbReference>
<dbReference type="GO" id="GO:0045211">
    <property type="term" value="C:postsynaptic membrane"/>
    <property type="evidence" value="ECO:0007669"/>
    <property type="project" value="TreeGrafter"/>
</dbReference>
<keyword evidence="19" id="KW-0965">Cell junction</keyword>
<dbReference type="Gene3D" id="2.30.30.40">
    <property type="entry name" value="SH3 Domains"/>
    <property type="match status" value="1"/>
</dbReference>
<evidence type="ECO:0000256" key="17">
    <source>
        <dbReference type="ARBA" id="ARBA00022490"/>
    </source>
</evidence>
<keyword evidence="21" id="KW-0333">Golgi apparatus</keyword>